<protein>
    <submittedName>
        <fullName evidence="2">Integrase_SAM-like_N domain-containing protein</fullName>
    </submittedName>
</protein>
<keyword evidence="1" id="KW-1185">Reference proteome</keyword>
<organism evidence="1 2">
    <name type="scientific">Strongyloides papillosus</name>
    <name type="common">Intestinal threadworm</name>
    <dbReference type="NCBI Taxonomy" id="174720"/>
    <lineage>
        <taxon>Eukaryota</taxon>
        <taxon>Metazoa</taxon>
        <taxon>Ecdysozoa</taxon>
        <taxon>Nematoda</taxon>
        <taxon>Chromadorea</taxon>
        <taxon>Rhabditida</taxon>
        <taxon>Tylenchina</taxon>
        <taxon>Panagrolaimomorpha</taxon>
        <taxon>Strongyloidoidea</taxon>
        <taxon>Strongyloididae</taxon>
        <taxon>Strongyloides</taxon>
    </lineage>
</organism>
<evidence type="ECO:0000313" key="2">
    <source>
        <dbReference type="WBParaSite" id="SPAL_0001232800.1"/>
    </source>
</evidence>
<proteinExistence type="predicted"/>
<dbReference type="WBParaSite" id="SPAL_0001232800.1">
    <property type="protein sequence ID" value="SPAL_0001232800.1"/>
    <property type="gene ID" value="SPAL_0001232800"/>
</dbReference>
<name>A0A0N5C2X1_STREA</name>
<sequence length="150" mass="17483">MYSLNNTKHPATNTSPHELMFGWSSLISADLKRYHEQPLSKIVNYNPDKQLRMLAFEMAQEVLTNIKAEETDDKLTKKVRDEINVNDKVLIKNHNPNDNINQKFKPVWTPGYVVKKIVNNCYYVAPVIAKRGRHKRVHIQDIKKQIDDSI</sequence>
<dbReference type="Proteomes" id="UP000046392">
    <property type="component" value="Unplaced"/>
</dbReference>
<accession>A0A0N5C2X1</accession>
<evidence type="ECO:0000313" key="1">
    <source>
        <dbReference type="Proteomes" id="UP000046392"/>
    </source>
</evidence>
<dbReference type="AlphaFoldDB" id="A0A0N5C2X1"/>
<reference evidence="2" key="1">
    <citation type="submission" date="2017-02" db="UniProtKB">
        <authorList>
            <consortium name="WormBaseParasite"/>
        </authorList>
    </citation>
    <scope>IDENTIFICATION</scope>
</reference>